<protein>
    <submittedName>
        <fullName evidence="2">Transposase</fullName>
    </submittedName>
</protein>
<evidence type="ECO:0000313" key="2">
    <source>
        <dbReference type="WBParaSite" id="Hba_04613"/>
    </source>
</evidence>
<dbReference type="WBParaSite" id="Hba_04613">
    <property type="protein sequence ID" value="Hba_04613"/>
    <property type="gene ID" value="Hba_04613"/>
</dbReference>
<dbReference type="Proteomes" id="UP000095283">
    <property type="component" value="Unplaced"/>
</dbReference>
<sequence length="25" mass="3092">MEKKRLIVNEYRCGYGLSKSYYINY</sequence>
<accession>A0A1I7WHY5</accession>
<keyword evidence="1" id="KW-1185">Reference proteome</keyword>
<name>A0A1I7WHY5_HETBA</name>
<organism evidence="1 2">
    <name type="scientific">Heterorhabditis bacteriophora</name>
    <name type="common">Entomopathogenic nematode worm</name>
    <dbReference type="NCBI Taxonomy" id="37862"/>
    <lineage>
        <taxon>Eukaryota</taxon>
        <taxon>Metazoa</taxon>
        <taxon>Ecdysozoa</taxon>
        <taxon>Nematoda</taxon>
        <taxon>Chromadorea</taxon>
        <taxon>Rhabditida</taxon>
        <taxon>Rhabditina</taxon>
        <taxon>Rhabditomorpha</taxon>
        <taxon>Strongyloidea</taxon>
        <taxon>Heterorhabditidae</taxon>
        <taxon>Heterorhabditis</taxon>
    </lineage>
</organism>
<proteinExistence type="predicted"/>
<dbReference type="AlphaFoldDB" id="A0A1I7WHY5"/>
<reference evidence="2" key="1">
    <citation type="submission" date="2016-11" db="UniProtKB">
        <authorList>
            <consortium name="WormBaseParasite"/>
        </authorList>
    </citation>
    <scope>IDENTIFICATION</scope>
</reference>
<evidence type="ECO:0000313" key="1">
    <source>
        <dbReference type="Proteomes" id="UP000095283"/>
    </source>
</evidence>